<dbReference type="KEGG" id="smon:AWR27_02750"/>
<sequence length="103" mass="11745">MSLKNLYLLGFIAGTVLPLSQFIPFLLEHGFNFPLFFEQLWINRISSFFGWDVFVSVAVILVFITAEGHRLSQTERWLCYIASVVVGGSAGLPLFLYLRERAK</sequence>
<organism evidence="2 3">
    <name type="scientific">Spirosoma montaniterrae</name>
    <dbReference type="NCBI Taxonomy" id="1178516"/>
    <lineage>
        <taxon>Bacteria</taxon>
        <taxon>Pseudomonadati</taxon>
        <taxon>Bacteroidota</taxon>
        <taxon>Cytophagia</taxon>
        <taxon>Cytophagales</taxon>
        <taxon>Cytophagaceae</taxon>
        <taxon>Spirosoma</taxon>
    </lineage>
</organism>
<keyword evidence="1" id="KW-1133">Transmembrane helix</keyword>
<evidence type="ECO:0008006" key="4">
    <source>
        <dbReference type="Google" id="ProtNLM"/>
    </source>
</evidence>
<accession>A0A1P9X3R6</accession>
<keyword evidence="1" id="KW-0812">Transmembrane</keyword>
<dbReference type="InterPro" id="IPR021362">
    <property type="entry name" value="DUF2834"/>
</dbReference>
<evidence type="ECO:0000256" key="1">
    <source>
        <dbReference type="SAM" id="Phobius"/>
    </source>
</evidence>
<keyword evidence="3" id="KW-1185">Reference proteome</keyword>
<dbReference type="Pfam" id="PF11196">
    <property type="entry name" value="DUF2834"/>
    <property type="match status" value="1"/>
</dbReference>
<dbReference type="Proteomes" id="UP000187941">
    <property type="component" value="Chromosome"/>
</dbReference>
<gene>
    <name evidence="2" type="ORF">AWR27_02750</name>
</gene>
<feature type="transmembrane region" description="Helical" evidence="1">
    <location>
        <begin position="48"/>
        <end position="66"/>
    </location>
</feature>
<dbReference type="STRING" id="1178516.AWR27_02750"/>
<name>A0A1P9X3R6_9BACT</name>
<protein>
    <recommendedName>
        <fullName evidence="4">DUF2834 domain-containing protein</fullName>
    </recommendedName>
</protein>
<evidence type="ECO:0000313" key="2">
    <source>
        <dbReference type="EMBL" id="AQG82284.1"/>
    </source>
</evidence>
<keyword evidence="1" id="KW-0472">Membrane</keyword>
<proteinExistence type="predicted"/>
<evidence type="ECO:0000313" key="3">
    <source>
        <dbReference type="Proteomes" id="UP000187941"/>
    </source>
</evidence>
<dbReference type="EMBL" id="CP014263">
    <property type="protein sequence ID" value="AQG82284.1"/>
    <property type="molecule type" value="Genomic_DNA"/>
</dbReference>
<dbReference type="OrthoDB" id="964916at2"/>
<reference evidence="2 3" key="1">
    <citation type="submission" date="2016-01" db="EMBL/GenBank/DDBJ databases">
        <authorList>
            <person name="Oliw E.H."/>
        </authorList>
    </citation>
    <scope>NUCLEOTIDE SEQUENCE [LARGE SCALE GENOMIC DNA]</scope>
    <source>
        <strain evidence="2 3">DY10</strain>
    </source>
</reference>
<dbReference type="AlphaFoldDB" id="A0A1P9X3R6"/>
<feature type="transmembrane region" description="Helical" evidence="1">
    <location>
        <begin position="78"/>
        <end position="98"/>
    </location>
</feature>
<feature type="transmembrane region" description="Helical" evidence="1">
    <location>
        <begin position="6"/>
        <end position="27"/>
    </location>
</feature>